<organism evidence="1 2">
    <name type="scientific">Hymenobacter metallicola</name>
    <dbReference type="NCBI Taxonomy" id="2563114"/>
    <lineage>
        <taxon>Bacteria</taxon>
        <taxon>Pseudomonadati</taxon>
        <taxon>Bacteroidota</taxon>
        <taxon>Cytophagia</taxon>
        <taxon>Cytophagales</taxon>
        <taxon>Hymenobacteraceae</taxon>
        <taxon>Hymenobacter</taxon>
    </lineage>
</organism>
<dbReference type="InterPro" id="IPR018775">
    <property type="entry name" value="RlaP"/>
</dbReference>
<dbReference type="EMBL" id="SRMB01000001">
    <property type="protein sequence ID" value="TGE28571.1"/>
    <property type="molecule type" value="Genomic_DNA"/>
</dbReference>
<dbReference type="Proteomes" id="UP000298471">
    <property type="component" value="Unassembled WGS sequence"/>
</dbReference>
<gene>
    <name evidence="1" type="ORF">E5K02_03655</name>
</gene>
<proteinExistence type="predicted"/>
<dbReference type="GO" id="GO:0016740">
    <property type="term" value="F:transferase activity"/>
    <property type="evidence" value="ECO:0007669"/>
    <property type="project" value="UniProtKB-KW"/>
</dbReference>
<dbReference type="OrthoDB" id="9796845at2"/>
<name>A0A4Z0QHT8_9BACT</name>
<dbReference type="RefSeq" id="WP_135392171.1">
    <property type="nucleotide sequence ID" value="NZ_SRMB01000001.1"/>
</dbReference>
<dbReference type="PANTHER" id="PTHR34817">
    <property type="entry name" value="NUCLEOTIDYLTRANSFERASE"/>
    <property type="match status" value="1"/>
</dbReference>
<reference evidence="1 2" key="1">
    <citation type="submission" date="2019-04" db="EMBL/GenBank/DDBJ databases">
        <authorList>
            <person name="Feng G."/>
            <person name="Zhang J."/>
            <person name="Zhu H."/>
        </authorList>
    </citation>
    <scope>NUCLEOTIDE SEQUENCE [LARGE SCALE GENOMIC DNA]</scope>
    <source>
        <strain evidence="1 2">9PBR-1</strain>
    </source>
</reference>
<dbReference type="Pfam" id="PF10127">
    <property type="entry name" value="RlaP"/>
    <property type="match status" value="1"/>
</dbReference>
<evidence type="ECO:0000313" key="2">
    <source>
        <dbReference type="Proteomes" id="UP000298471"/>
    </source>
</evidence>
<keyword evidence="1" id="KW-0808">Transferase</keyword>
<sequence>MHSRIQNSFAQLEARHGIRILYACEAGSRAWGFPSPTSDYDVRFIYCHPAAWYLGLDEEADTLNFAVDELLDLGGWELRKTLKLLRGSNATLFEWLQSPIVYHEALDFRARLTPLLPRTFNHRAALHHYLGLVRRGLESDLTADSIRLKRLFYALRSALAARWIRTRPTVPPMEFGELREVLPPELRAEVEELLQRKARADEKTTGSVSAVLREFVQQEYTAASASRASLPVPRGPEPTAELNGLFRQWLQAAFPG</sequence>
<protein>
    <submittedName>
        <fullName evidence="1">Nucleotidyltransferase domain-containing protein</fullName>
    </submittedName>
</protein>
<comment type="caution">
    <text evidence="1">The sequence shown here is derived from an EMBL/GenBank/DDBJ whole genome shotgun (WGS) entry which is preliminary data.</text>
</comment>
<keyword evidence="2" id="KW-1185">Reference proteome</keyword>
<evidence type="ECO:0000313" key="1">
    <source>
        <dbReference type="EMBL" id="TGE28571.1"/>
    </source>
</evidence>
<dbReference type="AlphaFoldDB" id="A0A4Z0QHT8"/>
<dbReference type="PANTHER" id="PTHR34817:SF2">
    <property type="entry name" value="NUCLEOTIDYLTRANSFERASE"/>
    <property type="match status" value="1"/>
</dbReference>
<accession>A0A4Z0QHT8</accession>